<keyword evidence="3" id="KW-0732">Signal</keyword>
<dbReference type="InterPro" id="IPR058316">
    <property type="entry name" value="DUF8003"/>
</dbReference>
<feature type="transmembrane region" description="Helical" evidence="2">
    <location>
        <begin position="1283"/>
        <end position="1308"/>
    </location>
</feature>
<evidence type="ECO:0000313" key="5">
    <source>
        <dbReference type="EMBL" id="CAA7025492.1"/>
    </source>
</evidence>
<feature type="transmembrane region" description="Helical" evidence="2">
    <location>
        <begin position="881"/>
        <end position="901"/>
    </location>
</feature>
<keyword evidence="2" id="KW-1133">Transmembrane helix</keyword>
<dbReference type="OrthoDB" id="122018at2759"/>
<feature type="transmembrane region" description="Helical" evidence="2">
    <location>
        <begin position="1314"/>
        <end position="1338"/>
    </location>
</feature>
<feature type="chain" id="PRO_5025593948" description="DUF8003 domain-containing protein" evidence="3">
    <location>
        <begin position="25"/>
        <end position="1501"/>
    </location>
</feature>
<sequence length="1501" mass="161769">MIDFNPMVRFRLCFALFIILYVLSANPKLIESWDDESAIRFDNPPTPSPAPEPHPDDDDSSVSCVDDLGGVGSLDSTCKLVADLNLTRDHYISGKGNLHVLPGVRLVCQLPGCSITVNISGNFSLAENSTLIAGTFRLAAENAEFGLNSSVDTTGLAGEPPADSSGTPEGVEGAGGGYGGRGACCLSDTTTKLPEDVWGGNVYGWSSLEKPEIYGSRGGSTSNEVDYGGGGGGTVAMEILGHVGLNGSVLADGASGGVKGGGGSGGSIFVMAHKMEGTGRISASGGDGYGGGGGGRVSVHIFSRRSDPKIFIHGGSSFGCPENAGAAGTVYDVISESLIMDNDNKTTYTDSLLLEFPNHRLYTNLYIQNMAKVAVRLRWSRVQVQGLISLSNGGELNFGLPRYASSEFELFAEELLMSNSVIKVFGALRMTVKVFLMLKSRMFVDGGGVTILGTSMLEISNLLVLKESSVIQSNGNLGVHGQGLLNLTGEGDTIEAQRLILSLFYSIQVGAGAVLRGPFQNASTGGLTPKLYCQHEDCPIELLHPPEDCNVNASLSFTLQICRVEDITVEGLIKGSVIHFHLARTVVVRSSGMITADGMGCRGGVGTGRFLRSGIGSGGGHGGKGGNGCYNHTCIEGGDSYGNADLPCELGSGSGNEESIDSVAGGGIIVIGSLEHPLSSLSLEGSVTADGETPRKTLKTFSNSSVGPGGGSGGTVLLFLRTLDVAKSAILTSIGGNGSQKGGGGGSGGRIHFHWSDIPTGDVYHNIANVKGRVYVRGGLGASEDNIGEAGTLTGKACPQGLHGLYCEECPAGTYKNVTGSDKALCHLCPPTDLPHRAVYVTVRGGVAETPCPYQCVSDRYHMPHCYTTLEELIYTFGGPWLFGILLVVVLLLLALVFSVARMKFVSGEEGHGAAPTHHGSQIDHSFPFLESLNEVMETSRVEESQGHMHRIYFLGPNTFSEPWHLSHTPPEEIKEIVYEAAFNGFVDEINAVAAYQWWEGAIYIMLSVLVYPLAWSWQQSRRRLKFQKLRDFVRSEYDHSCLRSCRSRALYEGLKVAATPDLMLAHLDFFLGGDEKRNDLPPAVNQRFPMPLLFGGEGSYMAYYSLQSDDILTSLLSQMVPPTTWYRFIAGLNAQLRLVQQGNLRSTFRSVMKWIETHGNPALKRHGVRVDLARFQASPSSSCQYGILVHTIVDELTSVIDETEQQQQQHPWGTQIENNSGDLRDNLQFTRSPRSITNHVRHRDCGEIIDIGSLQFLKEEKDLLSLISFLIHNTKPVGHQDLVGLVISVLLLGDLTLMLLTLLQLYSISMLDVFLAMFVLPLSIIFPFPAGVSALFSHGPRRSAGRTRVYALWNITSLVNVVVAFVCGYIHYHGSSAGKKIPYLQPWNISMDENEWWIFPVALLLCKVLQSQLVNWHVANLEIQDYSLYSDDSELFWQSASNGIIVKGENVPKPITSWIEAGVMTKLQQARAMRSFKVPLPLIRIISYGRDSLVFAGPAT</sequence>
<evidence type="ECO:0000256" key="3">
    <source>
        <dbReference type="SAM" id="SignalP"/>
    </source>
</evidence>
<feature type="region of interest" description="Disordered" evidence="1">
    <location>
        <begin position="40"/>
        <end position="62"/>
    </location>
</feature>
<evidence type="ECO:0000313" key="6">
    <source>
        <dbReference type="Proteomes" id="UP000467841"/>
    </source>
</evidence>
<dbReference type="PANTHER" id="PTHR31513:SF11">
    <property type="entry name" value="GLYCINE-RICH PROTEIN"/>
    <property type="match status" value="1"/>
</dbReference>
<dbReference type="Proteomes" id="UP000467841">
    <property type="component" value="Unassembled WGS sequence"/>
</dbReference>
<keyword evidence="2" id="KW-0472">Membrane</keyword>
<dbReference type="SMART" id="SM01411">
    <property type="entry name" value="Ephrin_rec_like"/>
    <property type="match status" value="1"/>
</dbReference>
<dbReference type="Pfam" id="PF26010">
    <property type="entry name" value="DUF8003"/>
    <property type="match status" value="1"/>
</dbReference>
<organism evidence="5 6">
    <name type="scientific">Microthlaspi erraticum</name>
    <dbReference type="NCBI Taxonomy" id="1685480"/>
    <lineage>
        <taxon>Eukaryota</taxon>
        <taxon>Viridiplantae</taxon>
        <taxon>Streptophyta</taxon>
        <taxon>Embryophyta</taxon>
        <taxon>Tracheophyta</taxon>
        <taxon>Spermatophyta</taxon>
        <taxon>Magnoliopsida</taxon>
        <taxon>eudicotyledons</taxon>
        <taxon>Gunneridae</taxon>
        <taxon>Pentapetalae</taxon>
        <taxon>rosids</taxon>
        <taxon>malvids</taxon>
        <taxon>Brassicales</taxon>
        <taxon>Brassicaceae</taxon>
        <taxon>Coluteocarpeae</taxon>
        <taxon>Microthlaspi</taxon>
    </lineage>
</organism>
<comment type="caution">
    <text evidence="5">The sequence shown here is derived from an EMBL/GenBank/DDBJ whole genome shotgun (WGS) entry which is preliminary data.</text>
</comment>
<evidence type="ECO:0000256" key="1">
    <source>
        <dbReference type="SAM" id="MobiDB-lite"/>
    </source>
</evidence>
<dbReference type="EMBL" id="CACVBM020000999">
    <property type="protein sequence ID" value="CAA7025492.1"/>
    <property type="molecule type" value="Genomic_DNA"/>
</dbReference>
<accession>A0A6D2IEV8</accession>
<evidence type="ECO:0000256" key="2">
    <source>
        <dbReference type="SAM" id="Phobius"/>
    </source>
</evidence>
<keyword evidence="2" id="KW-0812">Transmembrane</keyword>
<feature type="region of interest" description="Disordered" evidence="1">
    <location>
        <begin position="151"/>
        <end position="173"/>
    </location>
</feature>
<feature type="region of interest" description="Disordered" evidence="1">
    <location>
        <begin position="686"/>
        <end position="705"/>
    </location>
</feature>
<proteinExistence type="predicted"/>
<evidence type="ECO:0000259" key="4">
    <source>
        <dbReference type="Pfam" id="PF26010"/>
    </source>
</evidence>
<feature type="signal peptide" evidence="3">
    <location>
        <begin position="1"/>
        <end position="24"/>
    </location>
</feature>
<keyword evidence="6" id="KW-1185">Reference proteome</keyword>
<protein>
    <recommendedName>
        <fullName evidence="4">DUF8003 domain-containing protein</fullName>
    </recommendedName>
</protein>
<feature type="transmembrane region" description="Helical" evidence="2">
    <location>
        <begin position="1350"/>
        <end position="1373"/>
    </location>
</feature>
<feature type="domain" description="DUF8003" evidence="4">
    <location>
        <begin position="794"/>
        <end position="867"/>
    </location>
</feature>
<gene>
    <name evidence="5" type="ORF">MERR_LOCUS12727</name>
</gene>
<name>A0A6D2IEV8_9BRAS</name>
<reference evidence="5" key="1">
    <citation type="submission" date="2020-01" db="EMBL/GenBank/DDBJ databases">
        <authorList>
            <person name="Mishra B."/>
        </authorList>
    </citation>
    <scope>NUCLEOTIDE SEQUENCE [LARGE SCALE GENOMIC DNA]</scope>
</reference>
<dbReference type="PANTHER" id="PTHR31513">
    <property type="entry name" value="EPHRIN TYPE-B RECEPTOR"/>
    <property type="match status" value="1"/>
</dbReference>